<dbReference type="RefSeq" id="XP_043011656.1">
    <property type="nucleotide sequence ID" value="XM_043150568.1"/>
</dbReference>
<dbReference type="Gene3D" id="1.20.58.1710">
    <property type="match status" value="1"/>
</dbReference>
<reference evidence="2" key="1">
    <citation type="journal article" date="2021" name="Genome Biol. Evol.">
        <title>The assembled and annotated genome of the fairy-ring fungus Marasmius oreades.</title>
        <authorList>
            <person name="Hiltunen M."/>
            <person name="Ament-Velasquez S.L."/>
            <person name="Johannesson H."/>
        </authorList>
    </citation>
    <scope>NUCLEOTIDE SEQUENCE</scope>
    <source>
        <strain evidence="2">03SP1</strain>
    </source>
</reference>
<evidence type="ECO:0000256" key="1">
    <source>
        <dbReference type="SAM" id="MobiDB-lite"/>
    </source>
</evidence>
<dbReference type="EMBL" id="CM032183">
    <property type="protein sequence ID" value="KAG7095186.1"/>
    <property type="molecule type" value="Genomic_DNA"/>
</dbReference>
<dbReference type="AlphaFoldDB" id="A0A9P7S476"/>
<comment type="caution">
    <text evidence="2">The sequence shown here is derived from an EMBL/GenBank/DDBJ whole genome shotgun (WGS) entry which is preliminary data.</text>
</comment>
<organism evidence="2 3">
    <name type="scientific">Marasmius oreades</name>
    <name type="common">fairy-ring Marasmius</name>
    <dbReference type="NCBI Taxonomy" id="181124"/>
    <lineage>
        <taxon>Eukaryota</taxon>
        <taxon>Fungi</taxon>
        <taxon>Dikarya</taxon>
        <taxon>Basidiomycota</taxon>
        <taxon>Agaricomycotina</taxon>
        <taxon>Agaricomycetes</taxon>
        <taxon>Agaricomycetidae</taxon>
        <taxon>Agaricales</taxon>
        <taxon>Marasmiineae</taxon>
        <taxon>Marasmiaceae</taxon>
        <taxon>Marasmius</taxon>
    </lineage>
</organism>
<proteinExistence type="predicted"/>
<keyword evidence="3" id="KW-1185">Reference proteome</keyword>
<dbReference type="GeneID" id="66075040"/>
<evidence type="ECO:0000313" key="3">
    <source>
        <dbReference type="Proteomes" id="UP001049176"/>
    </source>
</evidence>
<feature type="region of interest" description="Disordered" evidence="1">
    <location>
        <begin position="228"/>
        <end position="297"/>
    </location>
</feature>
<evidence type="ECO:0000313" key="2">
    <source>
        <dbReference type="EMBL" id="KAG7095186.1"/>
    </source>
</evidence>
<protein>
    <recommendedName>
        <fullName evidence="4">Mediator complex subunit 8</fullName>
    </recommendedName>
</protein>
<dbReference type="KEGG" id="more:E1B28_005964"/>
<dbReference type="Proteomes" id="UP001049176">
    <property type="component" value="Chromosome 3"/>
</dbReference>
<gene>
    <name evidence="2" type="ORF">E1B28_005964</name>
</gene>
<evidence type="ECO:0008006" key="4">
    <source>
        <dbReference type="Google" id="ProtNLM"/>
    </source>
</evidence>
<name>A0A9P7S476_9AGAR</name>
<sequence>MQATSTPDSQVILPFDPTTLPLAQLESLRFKANQIIESIQSLQRTIDVHPAMMHAWPDLLSKYNVLLSQTHNLSTSLSSALPGIQQQSQTAAFSGKTASALDSSPYEKIALHPHLPMSDAQLDSQIIPLLRNQQTIDVLNMENATVKRLSEHMTTRGSLGVLSSCSNIPPQPLFGRNPQTQKKPEYEDVLGECAEIRGDHDRRAERAIRAVALLRDKFDWKPRVAVEMEEPEELDWDPRFTAGSAHPAPAGDPIQTDGDVDIESASGEDGSDEDEVEGHLVDGQDSAPTPPVARGGI</sequence>
<accession>A0A9P7S476</accession>
<dbReference type="OrthoDB" id="5568181at2759"/>